<keyword evidence="4 9" id="KW-0732">Signal</keyword>
<sequence length="979" mass="107960">MRRLYQLCLSHALLLLFFFFLGFTATTVSPATEKEILLQFKANISNDPYNSLVNWVPSGNPCDYNGVFCNPLGFVQRIVLWNTSLSGVLSPALSGLRSLRILTLFGNKFTSNIPQEYAELSTLWKINLSSNALSGSIPEFIGDLQNIRFLDLSRNGYSGEIPFALFKFCYKTKFVSFSHNSLSGLIPASIANCTNLEGFDFSFNNFSGELPSGICDIPALEYMSLRSNVLTGRVLEEVSKCQRLRFLDLGSNLFTGLAPFEILGSQNLSYFNVSHNAFQGEIPAMRTCSESLEFFDASSNNLDGEIPLGITNCKSLEFIDLGFNRLNGSIPAGIANLERLLVFKLGDNSIQGTIPAEFGSIEWLLLLDLHNLNLSGEIPKDISNCRFLRELDVSGNALDGEIPNTLDNLTSLEVLDLRRNQLDGSIPETLGSLSNLKLLELSQNNLSGTIPYSLGKLANLKYFNVSSNNLSGPIPSIPKIQAFGTAAFLNNSGLCGVPLDISCSGGGNGTGNGSKKNKVLSNSVIVAIVAAALILTGVCVVSIMNIRARRRKKDNVTTVVESTPLDSTDSNVIIGKLVLFSKTLPSKYEDWEAGTKALLDKECLIGGGSIGTVYRTTFEGGVSIAVKKLETLGRIRSQDEFEQEIGLLGNLRHPNLVAFQGYYWSSTMQLILSEFVPNGNLYDNLHGLNYPGTSTGVGNRELSLRGFSENELIQVMKLGLICTSEVPSRRPSMAEVVQVLESIRENVKFYKSSSLILFLVIDVDKVRKVKQLLDWNSMNYGTGRMNEPKWNEKYNPLLQCSLREAPCSSSCKVERKITELSVNISNVSKIEAVAAVAQQVPSRLQRNVPFSQVGKTELEPSRFNTTTARSWSNIELCCIQQFVPKLKLPFLTVRVDYPTKNLQGIYFFRINQTFQLLALQTFTILRIRSMTTGMSLSIKLAKQNWNRPGSIQRQQDPGVTLSFAVFNNLSQSSSSPFSL</sequence>
<feature type="transmembrane region" description="Helical" evidence="8">
    <location>
        <begin position="524"/>
        <end position="544"/>
    </location>
</feature>
<dbReference type="AlphaFoldDB" id="A0A4U5PVN1"/>
<keyword evidence="11" id="KW-0418">Kinase</keyword>
<dbReference type="Gene3D" id="3.30.200.20">
    <property type="entry name" value="Phosphorylase Kinase, domain 1"/>
    <property type="match status" value="1"/>
</dbReference>
<dbReference type="GO" id="GO:0004674">
    <property type="term" value="F:protein serine/threonine kinase activity"/>
    <property type="evidence" value="ECO:0007669"/>
    <property type="project" value="UniProtKB-EC"/>
</dbReference>
<dbReference type="Gene3D" id="1.10.510.10">
    <property type="entry name" value="Transferase(Phosphotransferase) domain 1"/>
    <property type="match status" value="1"/>
</dbReference>
<feature type="domain" description="Protein kinase" evidence="10">
    <location>
        <begin position="599"/>
        <end position="959"/>
    </location>
</feature>
<dbReference type="InterPro" id="IPR050994">
    <property type="entry name" value="At_inactive_RLKs"/>
</dbReference>
<evidence type="ECO:0000256" key="6">
    <source>
        <dbReference type="ARBA" id="ARBA00022989"/>
    </source>
</evidence>
<evidence type="ECO:0000256" key="4">
    <source>
        <dbReference type="ARBA" id="ARBA00022729"/>
    </source>
</evidence>
<protein>
    <submittedName>
        <fullName evidence="11">Leucine-rich repeat transmembrane protein kinase</fullName>
    </submittedName>
</protein>
<dbReference type="Pfam" id="PF08263">
    <property type="entry name" value="LRRNT_2"/>
    <property type="match status" value="1"/>
</dbReference>
<dbReference type="Pfam" id="PF23598">
    <property type="entry name" value="LRR_14"/>
    <property type="match status" value="1"/>
</dbReference>
<evidence type="ECO:0000259" key="10">
    <source>
        <dbReference type="PROSITE" id="PS50011"/>
    </source>
</evidence>
<dbReference type="FunFam" id="3.30.200.20:FF:000450">
    <property type="entry name" value="Putative LRR receptor-like serine/threonine-protein kinase"/>
    <property type="match status" value="1"/>
</dbReference>
<dbReference type="PANTHER" id="PTHR48010:SF44">
    <property type="entry name" value="F16P17.10 PROTEIN"/>
    <property type="match status" value="1"/>
</dbReference>
<dbReference type="Gene3D" id="3.80.10.10">
    <property type="entry name" value="Ribonuclease Inhibitor"/>
    <property type="match status" value="2"/>
</dbReference>
<feature type="chain" id="PRO_5020897413" evidence="9">
    <location>
        <begin position="26"/>
        <end position="979"/>
    </location>
</feature>
<comment type="subcellular location">
    <subcellularLocation>
        <location evidence="1">Membrane</location>
    </subcellularLocation>
</comment>
<keyword evidence="3 8" id="KW-0812">Transmembrane</keyword>
<dbReference type="FunFam" id="3.80.10.10:FF:000486">
    <property type="entry name" value="probable LRR receptor-like serine/threonine-protein kinase At1g12460"/>
    <property type="match status" value="1"/>
</dbReference>
<dbReference type="SUPFAM" id="SSF52058">
    <property type="entry name" value="L domain-like"/>
    <property type="match status" value="2"/>
</dbReference>
<dbReference type="InterPro" id="IPR001245">
    <property type="entry name" value="Ser-Thr/Tyr_kinase_cat_dom"/>
</dbReference>
<dbReference type="InterPro" id="IPR001611">
    <property type="entry name" value="Leu-rich_rpt"/>
</dbReference>
<dbReference type="InterPro" id="IPR000719">
    <property type="entry name" value="Prot_kinase_dom"/>
</dbReference>
<keyword evidence="7 8" id="KW-0472">Membrane</keyword>
<evidence type="ECO:0000256" key="2">
    <source>
        <dbReference type="ARBA" id="ARBA00022614"/>
    </source>
</evidence>
<keyword evidence="6 8" id="KW-1133">Transmembrane helix</keyword>
<proteinExistence type="predicted"/>
<evidence type="ECO:0000313" key="11">
    <source>
        <dbReference type="EMBL" id="TKS01111.1"/>
    </source>
</evidence>
<dbReference type="InterPro" id="IPR032675">
    <property type="entry name" value="LRR_dom_sf"/>
</dbReference>
<name>A0A4U5PVN1_POPAL</name>
<dbReference type="GO" id="GO:0005524">
    <property type="term" value="F:ATP binding"/>
    <property type="evidence" value="ECO:0007669"/>
    <property type="project" value="InterPro"/>
</dbReference>
<evidence type="ECO:0000256" key="7">
    <source>
        <dbReference type="ARBA" id="ARBA00023136"/>
    </source>
</evidence>
<dbReference type="InterPro" id="IPR013210">
    <property type="entry name" value="LRR_N_plant-typ"/>
</dbReference>
<dbReference type="SUPFAM" id="SSF56112">
    <property type="entry name" value="Protein kinase-like (PK-like)"/>
    <property type="match status" value="1"/>
</dbReference>
<dbReference type="PANTHER" id="PTHR48010">
    <property type="entry name" value="OS05G0588300 PROTEIN"/>
    <property type="match status" value="1"/>
</dbReference>
<dbReference type="Pfam" id="PF07714">
    <property type="entry name" value="PK_Tyr_Ser-Thr"/>
    <property type="match status" value="1"/>
</dbReference>
<dbReference type="InterPro" id="IPR055414">
    <property type="entry name" value="LRR_R13L4/SHOC2-like"/>
</dbReference>
<evidence type="ECO:0000256" key="8">
    <source>
        <dbReference type="SAM" id="Phobius"/>
    </source>
</evidence>
<dbReference type="SMART" id="SM00219">
    <property type="entry name" value="TyrKc"/>
    <property type="match status" value="1"/>
</dbReference>
<evidence type="ECO:0000256" key="9">
    <source>
        <dbReference type="SAM" id="SignalP"/>
    </source>
</evidence>
<dbReference type="GO" id="GO:0016020">
    <property type="term" value="C:membrane"/>
    <property type="evidence" value="ECO:0007669"/>
    <property type="project" value="UniProtKB-SubCell"/>
</dbReference>
<dbReference type="FunFam" id="3.80.10.10:FF:000711">
    <property type="entry name" value="Probable LRR receptor-like serine/threonine-protein kinase At1g12460"/>
    <property type="match status" value="1"/>
</dbReference>
<evidence type="ECO:0000256" key="1">
    <source>
        <dbReference type="ARBA" id="ARBA00004370"/>
    </source>
</evidence>
<dbReference type="Pfam" id="PF00560">
    <property type="entry name" value="LRR_1"/>
    <property type="match status" value="3"/>
</dbReference>
<comment type="caution">
    <text evidence="11">The sequence shown here is derived from an EMBL/GenBank/DDBJ whole genome shotgun (WGS) entry which is preliminary data.</text>
</comment>
<dbReference type="PROSITE" id="PS50011">
    <property type="entry name" value="PROTEIN_KINASE_DOM"/>
    <property type="match status" value="1"/>
</dbReference>
<dbReference type="InterPro" id="IPR020635">
    <property type="entry name" value="Tyr_kinase_cat_dom"/>
</dbReference>
<dbReference type="GO" id="GO:0004713">
    <property type="term" value="F:protein tyrosine kinase activity"/>
    <property type="evidence" value="ECO:0007669"/>
    <property type="project" value="InterPro"/>
</dbReference>
<keyword evidence="2" id="KW-0433">Leucine-rich repeat</keyword>
<feature type="signal peptide" evidence="9">
    <location>
        <begin position="1"/>
        <end position="25"/>
    </location>
</feature>
<evidence type="ECO:0000256" key="3">
    <source>
        <dbReference type="ARBA" id="ARBA00022692"/>
    </source>
</evidence>
<organism evidence="11">
    <name type="scientific">Populus alba</name>
    <name type="common">White poplar</name>
    <dbReference type="NCBI Taxonomy" id="43335"/>
    <lineage>
        <taxon>Eukaryota</taxon>
        <taxon>Viridiplantae</taxon>
        <taxon>Streptophyta</taxon>
        <taxon>Embryophyta</taxon>
        <taxon>Tracheophyta</taxon>
        <taxon>Spermatophyta</taxon>
        <taxon>Magnoliopsida</taxon>
        <taxon>eudicotyledons</taxon>
        <taxon>Gunneridae</taxon>
        <taxon>Pentapetalae</taxon>
        <taxon>rosids</taxon>
        <taxon>fabids</taxon>
        <taxon>Malpighiales</taxon>
        <taxon>Salicaceae</taxon>
        <taxon>Saliceae</taxon>
        <taxon>Populus</taxon>
    </lineage>
</organism>
<reference evidence="11" key="1">
    <citation type="submission" date="2018-10" db="EMBL/GenBank/DDBJ databases">
        <title>Population genomic analysis revealed the cold adaptation of white poplar.</title>
        <authorList>
            <person name="Liu Y.-J."/>
        </authorList>
    </citation>
    <scope>NUCLEOTIDE SEQUENCE [LARGE SCALE GENOMIC DNA]</scope>
    <source>
        <strain evidence="11">PAL-ZL1</strain>
    </source>
</reference>
<keyword evidence="11" id="KW-0808">Transferase</keyword>
<keyword evidence="5" id="KW-0677">Repeat</keyword>
<gene>
    <name evidence="11" type="ORF">D5086_0000175940</name>
</gene>
<accession>A0A4U5PVN1</accession>
<evidence type="ECO:0000256" key="5">
    <source>
        <dbReference type="ARBA" id="ARBA00022737"/>
    </source>
</evidence>
<dbReference type="EMBL" id="RCHU01000575">
    <property type="protein sequence ID" value="TKS01111.1"/>
    <property type="molecule type" value="Genomic_DNA"/>
</dbReference>
<dbReference type="InterPro" id="IPR011009">
    <property type="entry name" value="Kinase-like_dom_sf"/>
</dbReference>
<dbReference type="STRING" id="43335.A0A4U5PVN1"/>